<name>A0A8J6THV7_9BACT</name>
<organism evidence="1 2">
    <name type="scientific">Candidatus Desulfatibia profunda</name>
    <dbReference type="NCBI Taxonomy" id="2841695"/>
    <lineage>
        <taxon>Bacteria</taxon>
        <taxon>Pseudomonadati</taxon>
        <taxon>Thermodesulfobacteriota</taxon>
        <taxon>Desulfobacteria</taxon>
        <taxon>Desulfobacterales</taxon>
        <taxon>Desulfobacterales incertae sedis</taxon>
        <taxon>Candidatus Desulfatibia</taxon>
    </lineage>
</organism>
<dbReference type="AlphaFoldDB" id="A0A8J6THV7"/>
<dbReference type="CDD" id="cd00551">
    <property type="entry name" value="AmyAc_family"/>
    <property type="match status" value="1"/>
</dbReference>
<dbReference type="SUPFAM" id="SSF51445">
    <property type="entry name" value="(Trans)glycosidases"/>
    <property type="match status" value="1"/>
</dbReference>
<sequence>MSDSAKHGKGIRLRGDADHYTLLDQLADSGVRTLCFHSHWSWMGYPMPPPEREQDLRDLVDACHAKGIQLLLYASPLTADEAPEWD</sequence>
<accession>A0A8J6THV7</accession>
<reference evidence="1 2" key="1">
    <citation type="submission" date="2020-08" db="EMBL/GenBank/DDBJ databases">
        <title>Bridging the membrane lipid divide: bacteria of the FCB group superphylum have the potential to synthesize archaeal ether lipids.</title>
        <authorList>
            <person name="Villanueva L."/>
            <person name="Von Meijenfeldt F.A.B."/>
            <person name="Westbye A.B."/>
            <person name="Yadav S."/>
            <person name="Hopmans E.C."/>
            <person name="Dutilh B.E."/>
            <person name="Sinninghe Damste J.S."/>
        </authorList>
    </citation>
    <scope>NUCLEOTIDE SEQUENCE [LARGE SCALE GENOMIC DNA]</scope>
    <source>
        <strain evidence="1">NIOZ-UU30</strain>
    </source>
</reference>
<protein>
    <submittedName>
        <fullName evidence="1">Uncharacterized protein</fullName>
    </submittedName>
</protein>
<dbReference type="InterPro" id="IPR017853">
    <property type="entry name" value="GH"/>
</dbReference>
<proteinExistence type="predicted"/>
<evidence type="ECO:0000313" key="2">
    <source>
        <dbReference type="Proteomes" id="UP000603434"/>
    </source>
</evidence>
<dbReference type="Proteomes" id="UP000603434">
    <property type="component" value="Unassembled WGS sequence"/>
</dbReference>
<gene>
    <name evidence="1" type="ORF">H8E23_02530</name>
</gene>
<feature type="non-terminal residue" evidence="1">
    <location>
        <position position="86"/>
    </location>
</feature>
<dbReference type="EMBL" id="JACNJH010000078">
    <property type="protein sequence ID" value="MBC8360262.1"/>
    <property type="molecule type" value="Genomic_DNA"/>
</dbReference>
<comment type="caution">
    <text evidence="1">The sequence shown here is derived from an EMBL/GenBank/DDBJ whole genome shotgun (WGS) entry which is preliminary data.</text>
</comment>
<evidence type="ECO:0000313" key="1">
    <source>
        <dbReference type="EMBL" id="MBC8360262.1"/>
    </source>
</evidence>